<feature type="region of interest" description="Disordered" evidence="4">
    <location>
        <begin position="86"/>
        <end position="112"/>
    </location>
</feature>
<dbReference type="InterPro" id="IPR036034">
    <property type="entry name" value="PDZ_sf"/>
</dbReference>
<evidence type="ECO:0000259" key="6">
    <source>
        <dbReference type="Pfam" id="PF18265"/>
    </source>
</evidence>
<keyword evidence="2" id="KW-0143">Chaperone</keyword>
<dbReference type="GO" id="GO:0070682">
    <property type="term" value="P:proteasome regulatory particle assembly"/>
    <property type="evidence" value="ECO:0007669"/>
    <property type="project" value="InterPro"/>
</dbReference>
<comment type="similarity">
    <text evidence="1">Belongs to the proteasome subunit p27 family.</text>
</comment>
<dbReference type="Gene3D" id="6.10.140.1710">
    <property type="match status" value="1"/>
</dbReference>
<dbReference type="Proteomes" id="UP001219525">
    <property type="component" value="Unassembled WGS sequence"/>
</dbReference>
<dbReference type="Pfam" id="PF18265">
    <property type="entry name" value="Nas2_N"/>
    <property type="match status" value="1"/>
</dbReference>
<evidence type="ECO:0000256" key="1">
    <source>
        <dbReference type="ARBA" id="ARBA00005256"/>
    </source>
</evidence>
<dbReference type="InterPro" id="IPR041489">
    <property type="entry name" value="PDZ_6"/>
</dbReference>
<evidence type="ECO:0000259" key="5">
    <source>
        <dbReference type="Pfam" id="PF17820"/>
    </source>
</evidence>
<keyword evidence="8" id="KW-1185">Reference proteome</keyword>
<feature type="domain" description="Nas2 N-terminal" evidence="6">
    <location>
        <begin position="9"/>
        <end position="85"/>
    </location>
</feature>
<name>A0AAD6VK84_9AGAR</name>
<protein>
    <recommendedName>
        <fullName evidence="3">Probable 26S proteasome regulatory subunit p27</fullName>
    </recommendedName>
</protein>
<proteinExistence type="inferred from homology"/>
<evidence type="ECO:0000256" key="4">
    <source>
        <dbReference type="SAM" id="MobiDB-lite"/>
    </source>
</evidence>
<gene>
    <name evidence="7" type="ORF">GGX14DRAFT_497590</name>
</gene>
<comment type="caution">
    <text evidence="7">The sequence shown here is derived from an EMBL/GenBank/DDBJ whole genome shotgun (WGS) entry which is preliminary data.</text>
</comment>
<dbReference type="PANTHER" id="PTHR12651:SF1">
    <property type="entry name" value="26S PROTEASOME NON-ATPASE REGULATORY SUBUNIT 9"/>
    <property type="match status" value="1"/>
</dbReference>
<evidence type="ECO:0000256" key="2">
    <source>
        <dbReference type="ARBA" id="ARBA00023186"/>
    </source>
</evidence>
<evidence type="ECO:0000313" key="8">
    <source>
        <dbReference type="Proteomes" id="UP001219525"/>
    </source>
</evidence>
<dbReference type="GO" id="GO:0005737">
    <property type="term" value="C:cytoplasm"/>
    <property type="evidence" value="ECO:0007669"/>
    <property type="project" value="TreeGrafter"/>
</dbReference>
<dbReference type="SUPFAM" id="SSF50156">
    <property type="entry name" value="PDZ domain-like"/>
    <property type="match status" value="1"/>
</dbReference>
<organism evidence="7 8">
    <name type="scientific">Mycena pura</name>
    <dbReference type="NCBI Taxonomy" id="153505"/>
    <lineage>
        <taxon>Eukaryota</taxon>
        <taxon>Fungi</taxon>
        <taxon>Dikarya</taxon>
        <taxon>Basidiomycota</taxon>
        <taxon>Agaricomycotina</taxon>
        <taxon>Agaricomycetes</taxon>
        <taxon>Agaricomycetidae</taxon>
        <taxon>Agaricales</taxon>
        <taxon>Marasmiineae</taxon>
        <taxon>Mycenaceae</taxon>
        <taxon>Mycena</taxon>
    </lineage>
</organism>
<dbReference type="InterPro" id="IPR040815">
    <property type="entry name" value="Nas2_N"/>
</dbReference>
<feature type="domain" description="PDZ" evidence="5">
    <location>
        <begin position="108"/>
        <end position="165"/>
    </location>
</feature>
<reference evidence="7" key="1">
    <citation type="submission" date="2023-03" db="EMBL/GenBank/DDBJ databases">
        <title>Massive genome expansion in bonnet fungi (Mycena s.s.) driven by repeated elements and novel gene families across ecological guilds.</title>
        <authorList>
            <consortium name="Lawrence Berkeley National Laboratory"/>
            <person name="Harder C.B."/>
            <person name="Miyauchi S."/>
            <person name="Viragh M."/>
            <person name="Kuo A."/>
            <person name="Thoen E."/>
            <person name="Andreopoulos B."/>
            <person name="Lu D."/>
            <person name="Skrede I."/>
            <person name="Drula E."/>
            <person name="Henrissat B."/>
            <person name="Morin E."/>
            <person name="Kohler A."/>
            <person name="Barry K."/>
            <person name="LaButti K."/>
            <person name="Morin E."/>
            <person name="Salamov A."/>
            <person name="Lipzen A."/>
            <person name="Mereny Z."/>
            <person name="Hegedus B."/>
            <person name="Baldrian P."/>
            <person name="Stursova M."/>
            <person name="Weitz H."/>
            <person name="Taylor A."/>
            <person name="Grigoriev I.V."/>
            <person name="Nagy L.G."/>
            <person name="Martin F."/>
            <person name="Kauserud H."/>
        </authorList>
    </citation>
    <scope>NUCLEOTIDE SEQUENCE</scope>
    <source>
        <strain evidence="7">9144</strain>
    </source>
</reference>
<dbReference type="Pfam" id="PF17820">
    <property type="entry name" value="PDZ_6"/>
    <property type="match status" value="1"/>
</dbReference>
<accession>A0AAD6VK84</accession>
<dbReference type="EMBL" id="JARJCW010000024">
    <property type="protein sequence ID" value="KAJ7212095.1"/>
    <property type="molecule type" value="Genomic_DNA"/>
</dbReference>
<dbReference type="PANTHER" id="PTHR12651">
    <property type="entry name" value="26S PROTEASOME NON-ATPASE REGULATORY SUBUNIT 9"/>
    <property type="match status" value="1"/>
</dbReference>
<sequence length="219" mass="23610">MASPADTARALFQQKEDIDAQLEYQASILSSNGSTLDSPLVDADGFPIADIDTYAVRNARIRIIELRNDRKAVMDALAVALQSVYDPASPQPDSSPQLSPNDKPFAKVDGVSPASPAAEAGLRRDDLVVKFGSLTQHSFSSSSLQPLVEVVAAHENRSIPLKVLRSDQVIFLSLTPKQWGGRGLLGCHIVPYSPNGDGRGKRVLYRRTHGLRVVVGCPP</sequence>
<evidence type="ECO:0000313" key="7">
    <source>
        <dbReference type="EMBL" id="KAJ7212095.1"/>
    </source>
</evidence>
<dbReference type="InterPro" id="IPR035269">
    <property type="entry name" value="PSMD9"/>
</dbReference>
<dbReference type="Gene3D" id="2.30.42.10">
    <property type="match status" value="1"/>
</dbReference>
<dbReference type="FunFam" id="2.30.42.10:FF:000107">
    <property type="entry name" value="26S proteasome non-ATPase regulatory subunit 9"/>
    <property type="match status" value="1"/>
</dbReference>
<evidence type="ECO:0000256" key="3">
    <source>
        <dbReference type="ARBA" id="ARBA00068021"/>
    </source>
</evidence>
<feature type="compositionally biased region" description="Low complexity" evidence="4">
    <location>
        <begin position="86"/>
        <end position="100"/>
    </location>
</feature>
<dbReference type="AlphaFoldDB" id="A0AAD6VK84"/>
<dbReference type="GO" id="GO:0005634">
    <property type="term" value="C:nucleus"/>
    <property type="evidence" value="ECO:0007669"/>
    <property type="project" value="TreeGrafter"/>
</dbReference>